<feature type="domain" description="Fe2OG dioxygenase" evidence="10">
    <location>
        <begin position="225"/>
        <end position="327"/>
    </location>
</feature>
<evidence type="ECO:0000256" key="4">
    <source>
        <dbReference type="ARBA" id="ARBA00022964"/>
    </source>
</evidence>
<dbReference type="Gene3D" id="2.60.120.330">
    <property type="entry name" value="B-lactam Antibiotic, Isopenicillin N Synthase, Chain"/>
    <property type="match status" value="1"/>
</dbReference>
<dbReference type="EC" id="1.14.11.15" evidence="8"/>
<evidence type="ECO:0000256" key="2">
    <source>
        <dbReference type="ARBA" id="ARBA00008056"/>
    </source>
</evidence>
<dbReference type="PANTHER" id="PTHR47990">
    <property type="entry name" value="2-OXOGLUTARATE (2OG) AND FE(II)-DEPENDENT OXYGENASE SUPERFAMILY PROTEIN-RELATED"/>
    <property type="match status" value="1"/>
</dbReference>
<dbReference type="InterPro" id="IPR027443">
    <property type="entry name" value="IPNS-like_sf"/>
</dbReference>
<dbReference type="FunFam" id="2.60.120.330:FF:000013">
    <property type="entry name" value="Gibberellin 3-beta-dioxygenase 1"/>
    <property type="match status" value="1"/>
</dbReference>
<evidence type="ECO:0000256" key="5">
    <source>
        <dbReference type="ARBA" id="ARBA00023002"/>
    </source>
</evidence>
<proteinExistence type="inferred from homology"/>
<dbReference type="STRING" id="40148.A0A0D9ZUV9"/>
<dbReference type="InterPro" id="IPR050231">
    <property type="entry name" value="Iron_ascorbate_oxido_reductase"/>
</dbReference>
<dbReference type="HOGENOM" id="CLU_010119_16_3_1"/>
<dbReference type="Gramene" id="OGLUM05G05060.1">
    <property type="protein sequence ID" value="OGLUM05G05060.1"/>
    <property type="gene ID" value="OGLUM05G05060"/>
</dbReference>
<keyword evidence="12" id="KW-1185">Reference proteome</keyword>
<comment type="catalytic activity">
    <reaction evidence="7">
        <text>gibberellin A20 + 2-oxoglutarate + O2 = gibberellin A1 + succinate + CO2</text>
        <dbReference type="Rhea" id="RHEA:10104"/>
        <dbReference type="ChEBI" id="CHEBI:15379"/>
        <dbReference type="ChEBI" id="CHEBI:16526"/>
        <dbReference type="ChEBI" id="CHEBI:16810"/>
        <dbReference type="ChEBI" id="CHEBI:30031"/>
        <dbReference type="ChEBI" id="CHEBI:58524"/>
        <dbReference type="ChEBI" id="CHEBI:58526"/>
        <dbReference type="EC" id="1.14.11.15"/>
    </reaction>
</comment>
<dbReference type="GO" id="GO:0046872">
    <property type="term" value="F:metal ion binding"/>
    <property type="evidence" value="ECO:0007669"/>
    <property type="project" value="UniProtKB-KW"/>
</dbReference>
<evidence type="ECO:0000256" key="9">
    <source>
        <dbReference type="RuleBase" id="RU003682"/>
    </source>
</evidence>
<dbReference type="Proteomes" id="UP000026961">
    <property type="component" value="Chromosome 5"/>
</dbReference>
<accession>A0A0D9ZUV9</accession>
<dbReference type="GO" id="GO:0009686">
    <property type="term" value="P:gibberellin biosynthetic process"/>
    <property type="evidence" value="ECO:0007669"/>
    <property type="project" value="UniProtKB-ARBA"/>
</dbReference>
<evidence type="ECO:0000256" key="3">
    <source>
        <dbReference type="ARBA" id="ARBA00022723"/>
    </source>
</evidence>
<evidence type="ECO:0000256" key="6">
    <source>
        <dbReference type="ARBA" id="ARBA00023004"/>
    </source>
</evidence>
<dbReference type="eggNOG" id="KOG0143">
    <property type="taxonomic scope" value="Eukaryota"/>
</dbReference>
<evidence type="ECO:0000256" key="7">
    <source>
        <dbReference type="ARBA" id="ARBA00052181"/>
    </source>
</evidence>
<comment type="cofactor">
    <cofactor evidence="1">
        <name>L-ascorbate</name>
        <dbReference type="ChEBI" id="CHEBI:38290"/>
    </cofactor>
</comment>
<evidence type="ECO:0000256" key="1">
    <source>
        <dbReference type="ARBA" id="ARBA00001961"/>
    </source>
</evidence>
<sequence>MQIMTSSSTSPTSPTSPLAAAADNGVAAAYFNFRGAERVPESHVWKGMHEKDTAPVAAADADGGDAVPVVDMSGGDDAAVAAVARAAEEWGGFLLVGHGVTAEALARVEAQAARLFALPADDKARGARRPGGGNTGYGVPPYLLRYPKQMWAEGYTFPPPAIRDEFRRVWPDAGDDYHRFCSAMEEYDSSMRALGERLLAMFFKALGLAGNDAPGGETERKIRETLTSTIHLNMFPRCPDPDRVVGLAAHTDSGFFTFILQSPVPGLQLLRHRPDRWVTVPGTPGALIVVVGDLFHVLTNGRFHSVFHRAVVNRERDRISMPYFLGPPADMKVTPLVAAGSPESKAVYQAVTWPEYMAVRDKLFGTNISALSMIRVAKEEDKES</sequence>
<dbReference type="SMR" id="A0A0D9ZUV9"/>
<name>A0A0D9ZUV9_9ORYZ</name>
<keyword evidence="4" id="KW-0223">Dioxygenase</keyword>
<protein>
    <recommendedName>
        <fullName evidence="8">gibberellin 3beta-dioxygenase</fullName>
        <ecNumber evidence="8">1.14.11.15</ecNumber>
    </recommendedName>
</protein>
<dbReference type="GO" id="GO:0016707">
    <property type="term" value="F:gibberellin 3-beta-dioxygenase activity"/>
    <property type="evidence" value="ECO:0007669"/>
    <property type="project" value="UniProtKB-EC"/>
</dbReference>
<dbReference type="SUPFAM" id="SSF51197">
    <property type="entry name" value="Clavaminate synthase-like"/>
    <property type="match status" value="1"/>
</dbReference>
<dbReference type="AlphaFoldDB" id="A0A0D9ZUV9"/>
<dbReference type="PROSITE" id="PS51471">
    <property type="entry name" value="FE2OG_OXY"/>
    <property type="match status" value="1"/>
</dbReference>
<keyword evidence="6 9" id="KW-0408">Iron</keyword>
<dbReference type="EnsemblPlants" id="OGLUM05G05060.1">
    <property type="protein sequence ID" value="OGLUM05G05060.1"/>
    <property type="gene ID" value="OGLUM05G05060"/>
</dbReference>
<dbReference type="Pfam" id="PF14226">
    <property type="entry name" value="DIOX_N"/>
    <property type="match status" value="1"/>
</dbReference>
<evidence type="ECO:0000256" key="8">
    <source>
        <dbReference type="ARBA" id="ARBA00066695"/>
    </source>
</evidence>
<comment type="similarity">
    <text evidence="2 9">Belongs to the iron/ascorbate-dependent oxidoreductase family.</text>
</comment>
<evidence type="ECO:0000313" key="11">
    <source>
        <dbReference type="EnsemblPlants" id="OGLUM05G05060.1"/>
    </source>
</evidence>
<reference evidence="11" key="1">
    <citation type="submission" date="2015-04" db="UniProtKB">
        <authorList>
            <consortium name="EnsemblPlants"/>
        </authorList>
    </citation>
    <scope>IDENTIFICATION</scope>
</reference>
<dbReference type="InterPro" id="IPR044861">
    <property type="entry name" value="IPNS-like_FE2OG_OXY"/>
</dbReference>
<dbReference type="InterPro" id="IPR026992">
    <property type="entry name" value="DIOX_N"/>
</dbReference>
<organism evidence="11">
    <name type="scientific">Oryza glumipatula</name>
    <dbReference type="NCBI Taxonomy" id="40148"/>
    <lineage>
        <taxon>Eukaryota</taxon>
        <taxon>Viridiplantae</taxon>
        <taxon>Streptophyta</taxon>
        <taxon>Embryophyta</taxon>
        <taxon>Tracheophyta</taxon>
        <taxon>Spermatophyta</taxon>
        <taxon>Magnoliopsida</taxon>
        <taxon>Liliopsida</taxon>
        <taxon>Poales</taxon>
        <taxon>Poaceae</taxon>
        <taxon>BOP clade</taxon>
        <taxon>Oryzoideae</taxon>
        <taxon>Oryzeae</taxon>
        <taxon>Oryzinae</taxon>
        <taxon>Oryza</taxon>
    </lineage>
</organism>
<reference evidence="11" key="2">
    <citation type="submission" date="2018-05" db="EMBL/GenBank/DDBJ databases">
        <title>OgluRS3 (Oryza glumaepatula Reference Sequence Version 3).</title>
        <authorList>
            <person name="Zhang J."/>
            <person name="Kudrna D."/>
            <person name="Lee S."/>
            <person name="Talag J."/>
            <person name="Welchert J."/>
            <person name="Wing R.A."/>
        </authorList>
    </citation>
    <scope>NUCLEOTIDE SEQUENCE [LARGE SCALE GENOMIC DNA]</scope>
</reference>
<keyword evidence="3 9" id="KW-0479">Metal-binding</keyword>
<evidence type="ECO:0000313" key="12">
    <source>
        <dbReference type="Proteomes" id="UP000026961"/>
    </source>
</evidence>
<dbReference type="Pfam" id="PF03171">
    <property type="entry name" value="2OG-FeII_Oxy"/>
    <property type="match status" value="1"/>
</dbReference>
<evidence type="ECO:0000259" key="10">
    <source>
        <dbReference type="PROSITE" id="PS51471"/>
    </source>
</evidence>
<keyword evidence="5 9" id="KW-0560">Oxidoreductase</keyword>
<dbReference type="InterPro" id="IPR005123">
    <property type="entry name" value="Oxoglu/Fe-dep_dioxygenase_dom"/>
</dbReference>